<organism evidence="2 3">
    <name type="scientific">Arthrobacter pigmenti</name>
    <dbReference type="NCBI Taxonomy" id="271432"/>
    <lineage>
        <taxon>Bacteria</taxon>
        <taxon>Bacillati</taxon>
        <taxon>Actinomycetota</taxon>
        <taxon>Actinomycetes</taxon>
        <taxon>Micrococcales</taxon>
        <taxon>Micrococcaceae</taxon>
        <taxon>Arthrobacter</taxon>
    </lineage>
</organism>
<dbReference type="GO" id="GO:0001000">
    <property type="term" value="F:bacterial-type RNA polymerase core enzyme binding"/>
    <property type="evidence" value="ECO:0007669"/>
    <property type="project" value="UniProtKB-UniRule"/>
</dbReference>
<dbReference type="Proteomes" id="UP000547458">
    <property type="component" value="Unassembled WGS sequence"/>
</dbReference>
<keyword evidence="1" id="KW-0862">Zinc</keyword>
<dbReference type="InterPro" id="IPR025182">
    <property type="entry name" value="RNApol-bd_RbpA"/>
</dbReference>
<keyword evidence="1" id="KW-0805">Transcription regulation</keyword>
<accession>A0A846RPK1</accession>
<feature type="binding site" evidence="1">
    <location>
        <position position="44"/>
    </location>
    <ligand>
        <name>Zn(2+)</name>
        <dbReference type="ChEBI" id="CHEBI:29105"/>
    </ligand>
</feature>
<keyword evidence="3" id="KW-1185">Reference proteome</keyword>
<protein>
    <recommendedName>
        <fullName evidence="1">RNA polymerase-binding protein RbpA</fullName>
    </recommendedName>
</protein>
<comment type="caution">
    <text evidence="2">The sequence shown here is derived from an EMBL/GenBank/DDBJ whole genome shotgun (WGS) entry which is preliminary data.</text>
</comment>
<feature type="binding site" evidence="1">
    <location>
        <position position="48"/>
    </location>
    <ligand>
        <name>Zn(2+)</name>
        <dbReference type="ChEBI" id="CHEBI:29105"/>
    </ligand>
</feature>
<evidence type="ECO:0000313" key="2">
    <source>
        <dbReference type="EMBL" id="NJC22304.1"/>
    </source>
</evidence>
<dbReference type="AlphaFoldDB" id="A0A846RPK1"/>
<gene>
    <name evidence="1" type="primary">rbpA</name>
    <name evidence="2" type="ORF">BJ994_001380</name>
</gene>
<feature type="binding site" evidence="1">
    <location>
        <position position="68"/>
    </location>
    <ligand>
        <name>Zn(2+)</name>
        <dbReference type="ChEBI" id="CHEBI:29105"/>
    </ligand>
</feature>
<evidence type="ECO:0000256" key="1">
    <source>
        <dbReference type="HAMAP-Rule" id="MF_01483"/>
    </source>
</evidence>
<keyword evidence="1" id="KW-0804">Transcription</keyword>
<dbReference type="Pfam" id="PF13397">
    <property type="entry name" value="RbpA"/>
    <property type="match status" value="1"/>
</dbReference>
<feature type="binding site" evidence="1">
    <location>
        <position position="71"/>
    </location>
    <ligand>
        <name>Zn(2+)</name>
        <dbReference type="ChEBI" id="CHEBI:29105"/>
    </ligand>
</feature>
<sequence length="124" mass="13856">MVNAGHAFKGTRIGTEYSSGASGRHLDAERKSASVDRIVVSYWCMEGHETRPTFAKLSDPEIPEVWECGRCGRPAGRSPGVDLSIDGDEPFKSHLQYAKERRTEAEAMKVLEDALRQLRERHAL</sequence>
<evidence type="ECO:0000313" key="3">
    <source>
        <dbReference type="Proteomes" id="UP000547458"/>
    </source>
</evidence>
<reference evidence="2 3" key="1">
    <citation type="submission" date="2020-03" db="EMBL/GenBank/DDBJ databases">
        <title>Sequencing the genomes of 1000 actinobacteria strains.</title>
        <authorList>
            <person name="Klenk H.-P."/>
        </authorList>
    </citation>
    <scope>NUCLEOTIDE SEQUENCE [LARGE SCALE GENOMIC DNA]</scope>
    <source>
        <strain evidence="2 3">DSM 16403</strain>
    </source>
</reference>
<dbReference type="Gene3D" id="2.20.28.270">
    <property type="entry name" value="RNA polymerase-binding protein A"/>
    <property type="match status" value="1"/>
</dbReference>
<keyword evidence="1" id="KW-0479">Metal-binding</keyword>
<proteinExistence type="inferred from homology"/>
<dbReference type="GO" id="GO:0045893">
    <property type="term" value="P:positive regulation of DNA-templated transcription"/>
    <property type="evidence" value="ECO:0007669"/>
    <property type="project" value="UniProtKB-UniRule"/>
</dbReference>
<dbReference type="InterPro" id="IPR038638">
    <property type="entry name" value="RbpA_sf"/>
</dbReference>
<dbReference type="RefSeq" id="WP_167992817.1">
    <property type="nucleotide sequence ID" value="NZ_JAATJL010000001.1"/>
</dbReference>
<name>A0A846RPK1_9MICC</name>
<dbReference type="HAMAP" id="MF_01483">
    <property type="entry name" value="RbpA"/>
    <property type="match status" value="1"/>
</dbReference>
<comment type="similarity">
    <text evidence="1">Belongs to the RNA polymerase-binding protein RbpA family.</text>
</comment>
<dbReference type="EMBL" id="JAATJL010000001">
    <property type="protein sequence ID" value="NJC22304.1"/>
    <property type="molecule type" value="Genomic_DNA"/>
</dbReference>
<comment type="function">
    <text evidence="1">Binds to RNA polymerase (RNAP), stimulating transcription from principal, but not alternative sigma factor promoters.</text>
</comment>
<comment type="cofactor">
    <cofactor evidence="1">
        <name>Zn(2+)</name>
        <dbReference type="ChEBI" id="CHEBI:29105"/>
    </cofactor>
    <text evidence="1">Bind 1 Zn(2+) per subunit.</text>
</comment>
<comment type="subunit">
    <text evidence="1">Forms a complex with the RNAP catalytic core and with free principal sigma factors.</text>
</comment>
<dbReference type="GO" id="GO:0008270">
    <property type="term" value="F:zinc ion binding"/>
    <property type="evidence" value="ECO:0007669"/>
    <property type="project" value="UniProtKB-UniRule"/>
</dbReference>